<reference evidence="1" key="1">
    <citation type="submission" date="2014-11" db="EMBL/GenBank/DDBJ databases">
        <authorList>
            <person name="Amaro Gonzalez C."/>
        </authorList>
    </citation>
    <scope>NUCLEOTIDE SEQUENCE</scope>
</reference>
<proteinExistence type="predicted"/>
<protein>
    <submittedName>
        <fullName evidence="1">Uncharacterized protein</fullName>
    </submittedName>
</protein>
<evidence type="ECO:0000313" key="1">
    <source>
        <dbReference type="EMBL" id="JAH06850.1"/>
    </source>
</evidence>
<reference evidence="1" key="2">
    <citation type="journal article" date="2015" name="Fish Shellfish Immunol.">
        <title>Early steps in the European eel (Anguilla anguilla)-Vibrio vulnificus interaction in the gills: Role of the RtxA13 toxin.</title>
        <authorList>
            <person name="Callol A."/>
            <person name="Pajuelo D."/>
            <person name="Ebbesson L."/>
            <person name="Teles M."/>
            <person name="MacKenzie S."/>
            <person name="Amaro C."/>
        </authorList>
    </citation>
    <scope>NUCLEOTIDE SEQUENCE</scope>
</reference>
<organism evidence="1">
    <name type="scientific">Anguilla anguilla</name>
    <name type="common">European freshwater eel</name>
    <name type="synonym">Muraena anguilla</name>
    <dbReference type="NCBI Taxonomy" id="7936"/>
    <lineage>
        <taxon>Eukaryota</taxon>
        <taxon>Metazoa</taxon>
        <taxon>Chordata</taxon>
        <taxon>Craniata</taxon>
        <taxon>Vertebrata</taxon>
        <taxon>Euteleostomi</taxon>
        <taxon>Actinopterygii</taxon>
        <taxon>Neopterygii</taxon>
        <taxon>Teleostei</taxon>
        <taxon>Anguilliformes</taxon>
        <taxon>Anguillidae</taxon>
        <taxon>Anguilla</taxon>
    </lineage>
</organism>
<sequence>MSQFTSLEHLHHTKFRCRGDRDALDFTLSAGCKISKVL</sequence>
<accession>A0A0E9PS04</accession>
<name>A0A0E9PS04_ANGAN</name>
<dbReference type="AlphaFoldDB" id="A0A0E9PS04"/>
<dbReference type="EMBL" id="GBXM01101727">
    <property type="protein sequence ID" value="JAH06850.1"/>
    <property type="molecule type" value="Transcribed_RNA"/>
</dbReference>